<dbReference type="GO" id="GO:0008270">
    <property type="term" value="F:zinc ion binding"/>
    <property type="evidence" value="ECO:0007669"/>
    <property type="project" value="InterPro"/>
</dbReference>
<organism evidence="5 6">
    <name type="scientific">Platanthera zijinensis</name>
    <dbReference type="NCBI Taxonomy" id="2320716"/>
    <lineage>
        <taxon>Eukaryota</taxon>
        <taxon>Viridiplantae</taxon>
        <taxon>Streptophyta</taxon>
        <taxon>Embryophyta</taxon>
        <taxon>Tracheophyta</taxon>
        <taxon>Spermatophyta</taxon>
        <taxon>Magnoliopsida</taxon>
        <taxon>Liliopsida</taxon>
        <taxon>Asparagales</taxon>
        <taxon>Orchidaceae</taxon>
        <taxon>Orchidoideae</taxon>
        <taxon>Orchideae</taxon>
        <taxon>Orchidinae</taxon>
        <taxon>Platanthera</taxon>
    </lineage>
</organism>
<feature type="repeat" description="PPR" evidence="2">
    <location>
        <begin position="332"/>
        <end position="367"/>
    </location>
</feature>
<evidence type="ECO:0000313" key="5">
    <source>
        <dbReference type="EMBL" id="KAK8957837.1"/>
    </source>
</evidence>
<dbReference type="Pfam" id="PF01535">
    <property type="entry name" value="PPR"/>
    <property type="match status" value="4"/>
</dbReference>
<evidence type="ECO:0000313" key="6">
    <source>
        <dbReference type="Proteomes" id="UP001418222"/>
    </source>
</evidence>
<evidence type="ECO:0000259" key="4">
    <source>
        <dbReference type="Pfam" id="PF14432"/>
    </source>
</evidence>
<dbReference type="FunFam" id="1.25.40.10:FF:000184">
    <property type="entry name" value="Pentatricopeptide repeat-containing protein, chloroplastic"/>
    <property type="match status" value="1"/>
</dbReference>
<reference evidence="5 6" key="1">
    <citation type="journal article" date="2022" name="Nat. Plants">
        <title>Genomes of leafy and leafless Platanthera orchids illuminate the evolution of mycoheterotrophy.</title>
        <authorList>
            <person name="Li M.H."/>
            <person name="Liu K.W."/>
            <person name="Li Z."/>
            <person name="Lu H.C."/>
            <person name="Ye Q.L."/>
            <person name="Zhang D."/>
            <person name="Wang J.Y."/>
            <person name="Li Y.F."/>
            <person name="Zhong Z.M."/>
            <person name="Liu X."/>
            <person name="Yu X."/>
            <person name="Liu D.K."/>
            <person name="Tu X.D."/>
            <person name="Liu B."/>
            <person name="Hao Y."/>
            <person name="Liao X.Y."/>
            <person name="Jiang Y.T."/>
            <person name="Sun W.H."/>
            <person name="Chen J."/>
            <person name="Chen Y.Q."/>
            <person name="Ai Y."/>
            <person name="Zhai J.W."/>
            <person name="Wu S.S."/>
            <person name="Zhou Z."/>
            <person name="Hsiao Y.Y."/>
            <person name="Wu W.L."/>
            <person name="Chen Y.Y."/>
            <person name="Lin Y.F."/>
            <person name="Hsu J.L."/>
            <person name="Li C.Y."/>
            <person name="Wang Z.W."/>
            <person name="Zhao X."/>
            <person name="Zhong W.Y."/>
            <person name="Ma X.K."/>
            <person name="Ma L."/>
            <person name="Huang J."/>
            <person name="Chen G.Z."/>
            <person name="Huang M.Z."/>
            <person name="Huang L."/>
            <person name="Peng D.H."/>
            <person name="Luo Y.B."/>
            <person name="Zou S.Q."/>
            <person name="Chen S.P."/>
            <person name="Lan S."/>
            <person name="Tsai W.C."/>
            <person name="Van de Peer Y."/>
            <person name="Liu Z.J."/>
        </authorList>
    </citation>
    <scope>NUCLEOTIDE SEQUENCE [LARGE SCALE GENOMIC DNA]</scope>
    <source>
        <strain evidence="5">Lor287</strain>
    </source>
</reference>
<feature type="repeat" description="PPR" evidence="2">
    <location>
        <begin position="368"/>
        <end position="403"/>
    </location>
</feature>
<dbReference type="Pfam" id="PF20431">
    <property type="entry name" value="E_motif"/>
    <property type="match status" value="1"/>
</dbReference>
<dbReference type="PANTHER" id="PTHR47926:SF436">
    <property type="entry name" value="PENTATRICOPEPTIDE REPEAT-CONTAINING PROTEIN ELI1, CHLOROPLASTIC-LIKE ISOFORM X2"/>
    <property type="match status" value="1"/>
</dbReference>
<feature type="repeat" description="PPR" evidence="2">
    <location>
        <begin position="92"/>
        <end position="126"/>
    </location>
</feature>
<evidence type="ECO:0000256" key="1">
    <source>
        <dbReference type="ARBA" id="ARBA00022737"/>
    </source>
</evidence>
<keyword evidence="1" id="KW-0677">Repeat</keyword>
<dbReference type="SUPFAM" id="SSF48452">
    <property type="entry name" value="TPR-like"/>
    <property type="match status" value="1"/>
</dbReference>
<keyword evidence="6" id="KW-1185">Reference proteome</keyword>
<dbReference type="PROSITE" id="PS51375">
    <property type="entry name" value="PPR"/>
    <property type="match status" value="3"/>
</dbReference>
<dbReference type="InterPro" id="IPR002885">
    <property type="entry name" value="PPR_rpt"/>
</dbReference>
<dbReference type="Proteomes" id="UP001418222">
    <property type="component" value="Unassembled WGS sequence"/>
</dbReference>
<comment type="caution">
    <text evidence="5">The sequence shown here is derived from an EMBL/GenBank/DDBJ whole genome shotgun (WGS) entry which is preliminary data.</text>
</comment>
<evidence type="ECO:0000256" key="2">
    <source>
        <dbReference type="PROSITE-ProRule" id="PRU00708"/>
    </source>
</evidence>
<dbReference type="GO" id="GO:0009451">
    <property type="term" value="P:RNA modification"/>
    <property type="evidence" value="ECO:0007669"/>
    <property type="project" value="InterPro"/>
</dbReference>
<dbReference type="Pfam" id="PF14432">
    <property type="entry name" value="DYW_deaminase"/>
    <property type="match status" value="1"/>
</dbReference>
<gene>
    <name evidence="5" type="primary">PCMP-H91</name>
    <name evidence="5" type="ORF">KSP39_PZI000842</name>
</gene>
<dbReference type="InterPro" id="IPR046848">
    <property type="entry name" value="E_motif"/>
</dbReference>
<accession>A0AAP0C236</accession>
<feature type="domain" description="DYW" evidence="4">
    <location>
        <begin position="571"/>
        <end position="649"/>
    </location>
</feature>
<dbReference type="NCBIfam" id="TIGR00756">
    <property type="entry name" value="PPR"/>
    <property type="match status" value="2"/>
</dbReference>
<sequence length="649" mass="72505">MVRYVPPNSSRKPPFPPENSHRRHRTLLRSSALGHAPPSLGRSLHASLLKSGIILSSNPSHISNALFHMYTALGPPSSARRAFLEIPRPDRSPVDWTALISCHARHALPAHAILFFRAMRREGVASDEVTLLSVLSSAARLSSHIAGASAHLFLLKLGLPFTVCARNAAMNMYAKCGLMPEARRLFDEMSTPNVVSWAVILIGSLRCEGILRGREVFDIMPEKNDVSWTIMSASYVEAGLPRKALSLLSEMLFIEDSILRRLNHVSMCSLLSACSQAGDLTVGRWLHAIILKTDPPDDSDHLFINTTLVDMYAKCGWIEPARAVFEVMRQRNVVTWNAMLSGLSMHGMCAEALSLFSRMVKEVDLSPDDITFVCLLSACSRAGMVQQGRNLFLEMKQVYGLTPKIEHYACMADLLGRAGNLNEAVTLIREMPLRPNEVVLGSLLASCSLHGKLKLGRKLLQELIEMNPGRTEYHVLLSNMLSSHGQHEDAEELWRQVKRSAEKKGPGMSYIEIKGHVHRFSTGDKSHSRTLELYAKLDEIARRLNLAGYVPNAAAQVPHSMYDCLENGEGREEREVALLSHSEKLAVAFGLISTKPGFPLRIFKNLRICFDCHTAMKLISHIFKREIVVRDRNRFHRFKDGVCSCSDYW</sequence>
<dbReference type="Gene3D" id="1.25.40.10">
    <property type="entry name" value="Tetratricopeptide repeat domain"/>
    <property type="match status" value="3"/>
</dbReference>
<dbReference type="InterPro" id="IPR046960">
    <property type="entry name" value="PPR_At4g14850-like_plant"/>
</dbReference>
<proteinExistence type="predicted"/>
<dbReference type="AlphaFoldDB" id="A0AAP0C236"/>
<feature type="compositionally biased region" description="Low complexity" evidence="3">
    <location>
        <begin position="1"/>
        <end position="12"/>
    </location>
</feature>
<dbReference type="Pfam" id="PF13041">
    <property type="entry name" value="PPR_2"/>
    <property type="match status" value="1"/>
</dbReference>
<protein>
    <submittedName>
        <fullName evidence="5">Pentatricopeptide repeat-containing protein</fullName>
    </submittedName>
</protein>
<dbReference type="InterPro" id="IPR032867">
    <property type="entry name" value="DYW_dom"/>
</dbReference>
<evidence type="ECO:0000256" key="3">
    <source>
        <dbReference type="SAM" id="MobiDB-lite"/>
    </source>
</evidence>
<dbReference type="GO" id="GO:0003723">
    <property type="term" value="F:RNA binding"/>
    <property type="evidence" value="ECO:0007669"/>
    <property type="project" value="InterPro"/>
</dbReference>
<dbReference type="PANTHER" id="PTHR47926">
    <property type="entry name" value="PENTATRICOPEPTIDE REPEAT-CONTAINING PROTEIN"/>
    <property type="match status" value="1"/>
</dbReference>
<dbReference type="InterPro" id="IPR011990">
    <property type="entry name" value="TPR-like_helical_dom_sf"/>
</dbReference>
<dbReference type="EMBL" id="JBBWWQ010000001">
    <property type="protein sequence ID" value="KAK8957837.1"/>
    <property type="molecule type" value="Genomic_DNA"/>
</dbReference>
<name>A0AAP0C236_9ASPA</name>
<feature type="region of interest" description="Disordered" evidence="3">
    <location>
        <begin position="1"/>
        <end position="22"/>
    </location>
</feature>